<proteinExistence type="predicted"/>
<evidence type="ECO:0000313" key="2">
    <source>
        <dbReference type="EMBL" id="KAK2081970.1"/>
    </source>
</evidence>
<evidence type="ECO:0000313" key="3">
    <source>
        <dbReference type="Proteomes" id="UP001266305"/>
    </source>
</evidence>
<protein>
    <submittedName>
        <fullName evidence="2">Uncharacterized protein</fullName>
    </submittedName>
</protein>
<comment type="caution">
    <text evidence="2">The sequence shown here is derived from an EMBL/GenBank/DDBJ whole genome shotgun (WGS) entry which is preliminary data.</text>
</comment>
<feature type="non-terminal residue" evidence="2">
    <location>
        <position position="104"/>
    </location>
</feature>
<sequence length="104" mass="11097">MFKYTPDCKHIHSPSSANNLPFSASRQSTLKLDWQPSRYGVEESAIAFPQACLAGAWLSADVLATAESQGPSLRLKDEMRKHTNPRIGAAGLKSTPTASGALPG</sequence>
<feature type="region of interest" description="Disordered" evidence="1">
    <location>
        <begin position="69"/>
        <end position="104"/>
    </location>
</feature>
<accession>A0ABQ9TBP0</accession>
<keyword evidence="3" id="KW-1185">Reference proteome</keyword>
<gene>
    <name evidence="2" type="ORF">P7K49_039317</name>
</gene>
<dbReference type="EMBL" id="JASSZA010000047">
    <property type="protein sequence ID" value="KAK2081970.1"/>
    <property type="molecule type" value="Genomic_DNA"/>
</dbReference>
<organism evidence="2 3">
    <name type="scientific">Saguinus oedipus</name>
    <name type="common">Cotton-top tamarin</name>
    <name type="synonym">Oedipomidas oedipus</name>
    <dbReference type="NCBI Taxonomy" id="9490"/>
    <lineage>
        <taxon>Eukaryota</taxon>
        <taxon>Metazoa</taxon>
        <taxon>Chordata</taxon>
        <taxon>Craniata</taxon>
        <taxon>Vertebrata</taxon>
        <taxon>Euteleostomi</taxon>
        <taxon>Mammalia</taxon>
        <taxon>Eutheria</taxon>
        <taxon>Euarchontoglires</taxon>
        <taxon>Primates</taxon>
        <taxon>Haplorrhini</taxon>
        <taxon>Platyrrhini</taxon>
        <taxon>Cebidae</taxon>
        <taxon>Callitrichinae</taxon>
        <taxon>Saguinus</taxon>
    </lineage>
</organism>
<name>A0ABQ9TBP0_SAGOE</name>
<dbReference type="Proteomes" id="UP001266305">
    <property type="component" value="Unassembled WGS sequence"/>
</dbReference>
<evidence type="ECO:0000256" key="1">
    <source>
        <dbReference type="SAM" id="MobiDB-lite"/>
    </source>
</evidence>
<reference evidence="2 3" key="1">
    <citation type="submission" date="2023-05" db="EMBL/GenBank/DDBJ databases">
        <title>B98-5 Cell Line De Novo Hybrid Assembly: An Optical Mapping Approach.</title>
        <authorList>
            <person name="Kananen K."/>
            <person name="Auerbach J.A."/>
            <person name="Kautto E."/>
            <person name="Blachly J.S."/>
        </authorList>
    </citation>
    <scope>NUCLEOTIDE SEQUENCE [LARGE SCALE GENOMIC DNA]</scope>
    <source>
        <strain evidence="2">B95-8</strain>
        <tissue evidence="2">Cell line</tissue>
    </source>
</reference>